<feature type="transmembrane region" description="Helical" evidence="9">
    <location>
        <begin position="190"/>
        <end position="213"/>
    </location>
</feature>
<evidence type="ECO:0000313" key="10">
    <source>
        <dbReference type="EMBL" id="WWD80486.1"/>
    </source>
</evidence>
<sequence length="402" mass="43150">MAESQSDSAPAYEKPQGIITSVVILIGIIAAAAAYLNSGWQFVILYFLGFLIGFTLFHTRYGFASVYIQMLENGNTEMLRGHMQKLIIAVTLFSLILSTNSAAFGGMPEGAVAPISTGLVVGSFLFGFGMNIGSNLAPTAMRTMKGGRTALLFTATGFLTGATLGTYHFSFWNSSLPNTEAISLAEDTPLGFFGAWLLQTVIFSLVIIGTYIYKKRKRPPALPPMPRGTNWTEILFKSWPIWVGAMVFAVLNAAVLFVMGSPWKVTAAFSLWGSKIAHEIGLDPASWGYWGTQDPTASLSASLFTNDLSVLNFGVVFGTILTMSLAGLIHFSKIPLQLAGITLLGGILMGYGATISFGANVGSYFSGLASMSLHAWIWTFMAVAGVYTAYFAGRKIPFIATK</sequence>
<reference evidence="10 11" key="1">
    <citation type="submission" date="2024-01" db="EMBL/GenBank/DDBJ databases">
        <title>Complete Genome Sequence of Alkalicoccus halolimnae BZ-SZ-XJ29T, a Moderately Halophilic Bacterium Isolated from a Salt Lake.</title>
        <authorList>
            <person name="Zhao B."/>
        </authorList>
    </citation>
    <scope>NUCLEOTIDE SEQUENCE [LARGE SCALE GENOMIC DNA]</scope>
    <source>
        <strain evidence="10 11">BZ-SZ-XJ29</strain>
    </source>
</reference>
<evidence type="ECO:0000256" key="9">
    <source>
        <dbReference type="SAM" id="Phobius"/>
    </source>
</evidence>
<dbReference type="InterPro" id="IPR007272">
    <property type="entry name" value="Sulf_transp_TsuA/YedE"/>
</dbReference>
<feature type="transmembrane region" description="Helical" evidence="9">
    <location>
        <begin position="111"/>
        <end position="129"/>
    </location>
</feature>
<keyword evidence="5 9" id="KW-0812">Transmembrane</keyword>
<evidence type="ECO:0000256" key="6">
    <source>
        <dbReference type="ARBA" id="ARBA00022989"/>
    </source>
</evidence>
<feature type="transmembrane region" description="Helical" evidence="9">
    <location>
        <begin position="234"/>
        <end position="259"/>
    </location>
</feature>
<evidence type="ECO:0000313" key="11">
    <source>
        <dbReference type="Proteomes" id="UP000321816"/>
    </source>
</evidence>
<gene>
    <name evidence="10" type="ORF">FTX54_002660</name>
</gene>
<dbReference type="Pfam" id="PF04143">
    <property type="entry name" value="Sulf_transp"/>
    <property type="match status" value="1"/>
</dbReference>
<feature type="transmembrane region" description="Helical" evidence="9">
    <location>
        <begin position="150"/>
        <end position="170"/>
    </location>
</feature>
<dbReference type="Proteomes" id="UP000321816">
    <property type="component" value="Chromosome"/>
</dbReference>
<dbReference type="PANTHER" id="PTHR30574:SF1">
    <property type="entry name" value="SULPHUR TRANSPORT DOMAIN-CONTAINING PROTEIN"/>
    <property type="match status" value="1"/>
</dbReference>
<dbReference type="GO" id="GO:0005886">
    <property type="term" value="C:plasma membrane"/>
    <property type="evidence" value="ECO:0007669"/>
    <property type="project" value="UniProtKB-SubCell"/>
</dbReference>
<organism evidence="10 11">
    <name type="scientific">Alkalicoccus halolimnae</name>
    <dbReference type="NCBI Taxonomy" id="1667239"/>
    <lineage>
        <taxon>Bacteria</taxon>
        <taxon>Bacillati</taxon>
        <taxon>Bacillota</taxon>
        <taxon>Bacilli</taxon>
        <taxon>Bacillales</taxon>
        <taxon>Bacillaceae</taxon>
        <taxon>Alkalicoccus</taxon>
    </lineage>
</organism>
<comment type="subcellular location">
    <subcellularLocation>
        <location evidence="1">Cell inner membrane</location>
        <topology evidence="1">Multi-pass membrane protein</topology>
    </subcellularLocation>
</comment>
<evidence type="ECO:0000256" key="3">
    <source>
        <dbReference type="ARBA" id="ARBA00022475"/>
    </source>
</evidence>
<keyword evidence="11" id="KW-1185">Reference proteome</keyword>
<name>A0A5C7FGS0_9BACI</name>
<comment type="similarity">
    <text evidence="8">Belongs to the TsuA/YedE (TC 9.B.102) family.</text>
</comment>
<feature type="transmembrane region" description="Helical" evidence="9">
    <location>
        <begin position="310"/>
        <end position="331"/>
    </location>
</feature>
<evidence type="ECO:0000256" key="8">
    <source>
        <dbReference type="ARBA" id="ARBA00035655"/>
    </source>
</evidence>
<feature type="transmembrane region" description="Helical" evidence="9">
    <location>
        <begin position="86"/>
        <end position="105"/>
    </location>
</feature>
<evidence type="ECO:0000256" key="5">
    <source>
        <dbReference type="ARBA" id="ARBA00022692"/>
    </source>
</evidence>
<keyword evidence="2" id="KW-0813">Transport</keyword>
<dbReference type="KEGG" id="ahal:FTX54_002660"/>
<protein>
    <submittedName>
        <fullName evidence="10">YeeE/YedE family protein</fullName>
    </submittedName>
</protein>
<dbReference type="OrthoDB" id="9794165at2"/>
<keyword evidence="7 9" id="KW-0472">Membrane</keyword>
<dbReference type="PANTHER" id="PTHR30574">
    <property type="entry name" value="INNER MEMBRANE PROTEIN YEDE"/>
    <property type="match status" value="1"/>
</dbReference>
<evidence type="ECO:0000256" key="1">
    <source>
        <dbReference type="ARBA" id="ARBA00004429"/>
    </source>
</evidence>
<accession>A0A5C7FGS0</accession>
<feature type="transmembrane region" description="Helical" evidence="9">
    <location>
        <begin position="373"/>
        <end position="392"/>
    </location>
</feature>
<dbReference type="EMBL" id="CP144914">
    <property type="protein sequence ID" value="WWD80486.1"/>
    <property type="molecule type" value="Genomic_DNA"/>
</dbReference>
<evidence type="ECO:0000256" key="7">
    <source>
        <dbReference type="ARBA" id="ARBA00023136"/>
    </source>
</evidence>
<feature type="transmembrane region" description="Helical" evidence="9">
    <location>
        <begin position="338"/>
        <end position="361"/>
    </location>
</feature>
<feature type="transmembrane region" description="Helical" evidence="9">
    <location>
        <begin position="42"/>
        <end position="63"/>
    </location>
</feature>
<feature type="transmembrane region" description="Helical" evidence="9">
    <location>
        <begin position="18"/>
        <end position="36"/>
    </location>
</feature>
<keyword evidence="6 9" id="KW-1133">Transmembrane helix</keyword>
<dbReference type="RefSeq" id="WP_147803966.1">
    <property type="nucleotide sequence ID" value="NZ_CP144914.1"/>
</dbReference>
<evidence type="ECO:0000256" key="4">
    <source>
        <dbReference type="ARBA" id="ARBA00022519"/>
    </source>
</evidence>
<dbReference type="AlphaFoldDB" id="A0A5C7FGS0"/>
<proteinExistence type="inferred from homology"/>
<keyword evidence="3" id="KW-1003">Cell membrane</keyword>
<keyword evidence="4" id="KW-0997">Cell inner membrane</keyword>
<evidence type="ECO:0000256" key="2">
    <source>
        <dbReference type="ARBA" id="ARBA00022448"/>
    </source>
</evidence>